<dbReference type="InterPro" id="IPR011990">
    <property type="entry name" value="TPR-like_helical_dom_sf"/>
</dbReference>
<dbReference type="SUPFAM" id="SSF48452">
    <property type="entry name" value="TPR-like"/>
    <property type="match status" value="1"/>
</dbReference>
<evidence type="ECO:0000259" key="2">
    <source>
        <dbReference type="PROSITE" id="PS50943"/>
    </source>
</evidence>
<protein>
    <submittedName>
        <fullName evidence="3">Transcriptional regulator with XRE-family HTH domain</fullName>
    </submittedName>
</protein>
<evidence type="ECO:0000313" key="4">
    <source>
        <dbReference type="Proteomes" id="UP001549097"/>
    </source>
</evidence>
<feature type="domain" description="HTH cro/C1-type" evidence="2">
    <location>
        <begin position="11"/>
        <end position="64"/>
    </location>
</feature>
<dbReference type="InterPro" id="IPR050807">
    <property type="entry name" value="TransReg_Diox_bact_type"/>
</dbReference>
<dbReference type="SMART" id="SM00028">
    <property type="entry name" value="TPR"/>
    <property type="match status" value="5"/>
</dbReference>
<dbReference type="CDD" id="cd00093">
    <property type="entry name" value="HTH_XRE"/>
    <property type="match status" value="1"/>
</dbReference>
<organism evidence="3 4">
    <name type="scientific">Fictibacillus halophilus</name>
    <dbReference type="NCBI Taxonomy" id="1610490"/>
    <lineage>
        <taxon>Bacteria</taxon>
        <taxon>Bacillati</taxon>
        <taxon>Bacillota</taxon>
        <taxon>Bacilli</taxon>
        <taxon>Bacillales</taxon>
        <taxon>Fictibacillaceae</taxon>
        <taxon>Fictibacillus</taxon>
    </lineage>
</organism>
<reference evidence="3 4" key="1">
    <citation type="submission" date="2024-06" db="EMBL/GenBank/DDBJ databases">
        <title>Genomic Encyclopedia of Type Strains, Phase IV (KMG-IV): sequencing the most valuable type-strain genomes for metagenomic binning, comparative biology and taxonomic classification.</title>
        <authorList>
            <person name="Goeker M."/>
        </authorList>
    </citation>
    <scope>NUCLEOTIDE SEQUENCE [LARGE SCALE GENOMIC DNA]</scope>
    <source>
        <strain evidence="3 4">DSM 100124</strain>
    </source>
</reference>
<dbReference type="InterPro" id="IPR019734">
    <property type="entry name" value="TPR_rpt"/>
</dbReference>
<dbReference type="InterPro" id="IPR010982">
    <property type="entry name" value="Lambda_DNA-bd_dom_sf"/>
</dbReference>
<proteinExistence type="predicted"/>
<dbReference type="PANTHER" id="PTHR46797">
    <property type="entry name" value="HTH-TYPE TRANSCRIPTIONAL REGULATOR"/>
    <property type="match status" value="1"/>
</dbReference>
<dbReference type="SUPFAM" id="SSF47413">
    <property type="entry name" value="lambda repressor-like DNA-binding domains"/>
    <property type="match status" value="1"/>
</dbReference>
<dbReference type="Pfam" id="PF01381">
    <property type="entry name" value="HTH_3"/>
    <property type="match status" value="1"/>
</dbReference>
<sequence length="423" mass="49304">MNISTQIGLKIKEMRTLQKMTQEELSKGIVNRSFISQLEKGMVSPSIETLEKLAHRLDCSISYLIGQSERNSALEQLNISSLLDNIESYLNESLIDKGKKAFESLSGEWLERMNTYEKGKYLWVKARLKWFEGDYHEAEIITRKAIDLLEDQYSNQLGKLYNFLGIISFRLKKIEESFKSFSSALYYTHQFPSDYNLKVETNLNMGVYHTHLKEYQSAAFYLKKALEAAESHSSLFKLGEIQMTLGITYKNLSSYDLAIHSYLHAEEIFNINHENEQLAAVYFNLGLLYREKESIAKATDYFMNAKQIYLSLLNSELGTKCDVQIIKNCLLEDDFVKAYELWKNIETAITNSYDRLLLKGIFHLQNYKNYKNRNELLQSVAFFKEALNSTEDVDRRLDLQKHVNKHFIKDELFEEAKEILSDL</sequence>
<dbReference type="SMART" id="SM00530">
    <property type="entry name" value="HTH_XRE"/>
    <property type="match status" value="1"/>
</dbReference>
<dbReference type="Gene3D" id="1.10.260.40">
    <property type="entry name" value="lambda repressor-like DNA-binding domains"/>
    <property type="match status" value="1"/>
</dbReference>
<keyword evidence="1" id="KW-0238">DNA-binding</keyword>
<dbReference type="PANTHER" id="PTHR46797:SF1">
    <property type="entry name" value="METHYLPHOSPHONATE SYNTHASE"/>
    <property type="match status" value="1"/>
</dbReference>
<keyword evidence="4" id="KW-1185">Reference proteome</keyword>
<dbReference type="EMBL" id="JBEPMP010000001">
    <property type="protein sequence ID" value="MET3726933.1"/>
    <property type="molecule type" value="Genomic_DNA"/>
</dbReference>
<accession>A0ABV2LHI2</accession>
<dbReference type="RefSeq" id="WP_198768464.1">
    <property type="nucleotide sequence ID" value="NZ_JAEACF010000001.1"/>
</dbReference>
<dbReference type="Proteomes" id="UP001549097">
    <property type="component" value="Unassembled WGS sequence"/>
</dbReference>
<dbReference type="InterPro" id="IPR001387">
    <property type="entry name" value="Cro/C1-type_HTH"/>
</dbReference>
<dbReference type="Gene3D" id="1.25.40.10">
    <property type="entry name" value="Tetratricopeptide repeat domain"/>
    <property type="match status" value="2"/>
</dbReference>
<name>A0ABV2LHI2_9BACL</name>
<comment type="caution">
    <text evidence="3">The sequence shown here is derived from an EMBL/GenBank/DDBJ whole genome shotgun (WGS) entry which is preliminary data.</text>
</comment>
<evidence type="ECO:0000256" key="1">
    <source>
        <dbReference type="ARBA" id="ARBA00023125"/>
    </source>
</evidence>
<evidence type="ECO:0000313" key="3">
    <source>
        <dbReference type="EMBL" id="MET3726933.1"/>
    </source>
</evidence>
<dbReference type="Pfam" id="PF13181">
    <property type="entry name" value="TPR_8"/>
    <property type="match status" value="2"/>
</dbReference>
<dbReference type="PROSITE" id="PS50943">
    <property type="entry name" value="HTH_CROC1"/>
    <property type="match status" value="1"/>
</dbReference>
<gene>
    <name evidence="3" type="ORF">ABID52_000514</name>
</gene>